<dbReference type="Proteomes" id="UP000594454">
    <property type="component" value="Chromosome 3"/>
</dbReference>
<keyword evidence="3" id="KW-1133">Transmembrane helix</keyword>
<keyword evidence="1" id="KW-0862">Zinc</keyword>
<dbReference type="PANTHER" id="PTHR21385">
    <property type="entry name" value="ZINC FINGER PROTEIN-RELATED"/>
    <property type="match status" value="1"/>
</dbReference>
<evidence type="ECO:0000313" key="5">
    <source>
        <dbReference type="EMBL" id="CAD7085975.1"/>
    </source>
</evidence>
<proteinExistence type="predicted"/>
<keyword evidence="6" id="KW-1185">Reference proteome</keyword>
<name>A0A7R8USU2_HERIL</name>
<keyword evidence="1" id="KW-0863">Zinc-finger</keyword>
<dbReference type="OrthoDB" id="4507at2759"/>
<dbReference type="PROSITE" id="PS50157">
    <property type="entry name" value="ZINC_FINGER_C2H2_2"/>
    <property type="match status" value="1"/>
</dbReference>
<evidence type="ECO:0000256" key="1">
    <source>
        <dbReference type="PROSITE-ProRule" id="PRU00042"/>
    </source>
</evidence>
<feature type="region of interest" description="Disordered" evidence="2">
    <location>
        <begin position="184"/>
        <end position="203"/>
    </location>
</feature>
<evidence type="ECO:0000256" key="2">
    <source>
        <dbReference type="SAM" id="MobiDB-lite"/>
    </source>
</evidence>
<gene>
    <name evidence="5" type="ORF">HERILL_LOCUS8781</name>
</gene>
<evidence type="ECO:0000313" key="6">
    <source>
        <dbReference type="Proteomes" id="UP000594454"/>
    </source>
</evidence>
<reference evidence="5 6" key="1">
    <citation type="submission" date="2020-11" db="EMBL/GenBank/DDBJ databases">
        <authorList>
            <person name="Wallbank WR R."/>
            <person name="Pardo Diaz C."/>
            <person name="Kozak K."/>
            <person name="Martin S."/>
            <person name="Jiggins C."/>
            <person name="Moest M."/>
            <person name="Warren A I."/>
            <person name="Generalovic N T."/>
            <person name="Byers J.R.P. K."/>
            <person name="Montejo-Kovacevich G."/>
            <person name="Yen C E."/>
        </authorList>
    </citation>
    <scope>NUCLEOTIDE SEQUENCE [LARGE SCALE GENOMIC DNA]</scope>
</reference>
<keyword evidence="1" id="KW-0479">Metal-binding</keyword>
<evidence type="ECO:0000256" key="3">
    <source>
        <dbReference type="SAM" id="Phobius"/>
    </source>
</evidence>
<dbReference type="PROSITE" id="PS51257">
    <property type="entry name" value="PROKAR_LIPOPROTEIN"/>
    <property type="match status" value="1"/>
</dbReference>
<dbReference type="GO" id="GO:0008270">
    <property type="term" value="F:zinc ion binding"/>
    <property type="evidence" value="ECO:0007669"/>
    <property type="project" value="UniProtKB-KW"/>
</dbReference>
<dbReference type="EMBL" id="LR899011">
    <property type="protein sequence ID" value="CAD7085975.1"/>
    <property type="molecule type" value="Genomic_DNA"/>
</dbReference>
<dbReference type="InterPro" id="IPR013087">
    <property type="entry name" value="Znf_C2H2_type"/>
</dbReference>
<sequence>MGTKLLYAEFIVVYLLSLISCPSPNVIRLLCSKDSAKLVRKLVNLKWNPILEKHKVKLPLECPFHPQRDVFGPQQEAKKRNRPSQWMCRLCGKSFFDEKHLDLHFDSRHSTLLNHAEDAVCLGDFCDIMRCDVFISQQAKIDGSDAYTITDVELWRGSNALHASKLHQIQRTLTKTLTLERQKKSTKQLWKDPSHQKRNDLLPRFGDFSSNAGKDFSGETKSDSCRFGKGDNVNRPMNYDENTFRISSGGKNERNNLLQAQKAKSRCQPDKLSKLKSKCETIVRFCILGLLLEMSDQAFTELEDEMNKAVCWYLTCDRYWEDNNADSQLFPWGLILVFTFVLSLGVCFCYYIIWILFDSEEASGAFYGIASRTSGLIQETSLSGGKKTVVGRPCDDKGCNSQNFVEGFTNQESPEFNHSEHYIYVTYPPDLKRRLLERSE</sequence>
<dbReference type="OMA" id="CDILRCD"/>
<evidence type="ECO:0000259" key="4">
    <source>
        <dbReference type="PROSITE" id="PS50157"/>
    </source>
</evidence>
<dbReference type="PANTHER" id="PTHR21385:SF0">
    <property type="entry name" value="RE51073P"/>
    <property type="match status" value="1"/>
</dbReference>
<organism evidence="5 6">
    <name type="scientific">Hermetia illucens</name>
    <name type="common">Black soldier fly</name>
    <dbReference type="NCBI Taxonomy" id="343691"/>
    <lineage>
        <taxon>Eukaryota</taxon>
        <taxon>Metazoa</taxon>
        <taxon>Ecdysozoa</taxon>
        <taxon>Arthropoda</taxon>
        <taxon>Hexapoda</taxon>
        <taxon>Insecta</taxon>
        <taxon>Pterygota</taxon>
        <taxon>Neoptera</taxon>
        <taxon>Endopterygota</taxon>
        <taxon>Diptera</taxon>
        <taxon>Brachycera</taxon>
        <taxon>Stratiomyomorpha</taxon>
        <taxon>Stratiomyidae</taxon>
        <taxon>Hermetiinae</taxon>
        <taxon>Hermetia</taxon>
    </lineage>
</organism>
<keyword evidence="3" id="KW-0812">Transmembrane</keyword>
<accession>A0A7R8USU2</accession>
<feature type="domain" description="C2H2-type" evidence="4">
    <location>
        <begin position="86"/>
        <end position="110"/>
    </location>
</feature>
<dbReference type="PROSITE" id="PS00028">
    <property type="entry name" value="ZINC_FINGER_C2H2_1"/>
    <property type="match status" value="1"/>
</dbReference>
<dbReference type="AlphaFoldDB" id="A0A7R8USU2"/>
<dbReference type="FunCoup" id="A0A7R8USU2">
    <property type="interactions" value="10"/>
</dbReference>
<dbReference type="InParanoid" id="A0A7R8USU2"/>
<protein>
    <recommendedName>
        <fullName evidence="4">C2H2-type domain-containing protein</fullName>
    </recommendedName>
</protein>
<feature type="transmembrane region" description="Helical" evidence="3">
    <location>
        <begin position="6"/>
        <end position="31"/>
    </location>
</feature>
<feature type="transmembrane region" description="Helical" evidence="3">
    <location>
        <begin position="329"/>
        <end position="357"/>
    </location>
</feature>
<keyword evidence="3" id="KW-0472">Membrane</keyword>
<feature type="compositionally biased region" description="Basic and acidic residues" evidence="2">
    <location>
        <begin position="184"/>
        <end position="201"/>
    </location>
</feature>